<evidence type="ECO:0000259" key="1">
    <source>
        <dbReference type="Pfam" id="PF01973"/>
    </source>
</evidence>
<proteinExistence type="predicted"/>
<dbReference type="EMBL" id="JAHLQI010000002">
    <property type="protein sequence ID" value="MBU5490224.1"/>
    <property type="molecule type" value="Genomic_DNA"/>
</dbReference>
<evidence type="ECO:0000313" key="3">
    <source>
        <dbReference type="Proteomes" id="UP000783588"/>
    </source>
</evidence>
<sequence length="255" mass="29670">MQARYIIPYQQAHFDKTKYDKRLTAYKGKYAGKRCFLIGNGPSLRAEDLTKLHKAGEVTFAFNRIYNIFDKTPWRPTFYISQDEKMLAGCADIVSKLQGAEKFIPIQLKWWNNITIDNAIYFNIVAQQTEDPRQFRFSDNISQCMYNSSTCMYTAAQLAAYMGFQKIFLIGVDHQFHISQNNKGEIVVDNSVKDYFTDKYNEDKDRLYIPNTERSTLTYLAMKRHCDARNIVVYNATRGGKLEVFPRIGFDSLLE</sequence>
<gene>
    <name evidence="2" type="ORF">KQI75_06250</name>
</gene>
<organism evidence="2 3">
    <name type="scientific">Butyricicoccus intestinisimiae</name>
    <dbReference type="NCBI Taxonomy" id="2841509"/>
    <lineage>
        <taxon>Bacteria</taxon>
        <taxon>Bacillati</taxon>
        <taxon>Bacillota</taxon>
        <taxon>Clostridia</taxon>
        <taxon>Eubacteriales</taxon>
        <taxon>Butyricicoccaceae</taxon>
        <taxon>Butyricicoccus</taxon>
    </lineage>
</organism>
<comment type="caution">
    <text evidence="2">The sequence shown here is derived from an EMBL/GenBank/DDBJ whole genome shotgun (WGS) entry which is preliminary data.</text>
</comment>
<protein>
    <submittedName>
        <fullName evidence="2">DUF115 domain-containing protein</fullName>
    </submittedName>
</protein>
<dbReference type="RefSeq" id="WP_216469862.1">
    <property type="nucleotide sequence ID" value="NZ_JAHLQI010000002.1"/>
</dbReference>
<dbReference type="Proteomes" id="UP000783588">
    <property type="component" value="Unassembled WGS sequence"/>
</dbReference>
<dbReference type="Pfam" id="PF01973">
    <property type="entry name" value="MptE-like"/>
    <property type="match status" value="1"/>
</dbReference>
<keyword evidence="3" id="KW-1185">Reference proteome</keyword>
<evidence type="ECO:0000313" key="2">
    <source>
        <dbReference type="EMBL" id="MBU5490224.1"/>
    </source>
</evidence>
<feature type="domain" description="6-hydroxymethylpterin diphosphokinase MptE-like" evidence="1">
    <location>
        <begin position="23"/>
        <end position="177"/>
    </location>
</feature>
<accession>A0ABS6ETN4</accession>
<reference evidence="2 3" key="1">
    <citation type="submission" date="2021-06" db="EMBL/GenBank/DDBJ databases">
        <authorList>
            <person name="Sun Q."/>
            <person name="Li D."/>
        </authorList>
    </citation>
    <scope>NUCLEOTIDE SEQUENCE [LARGE SCALE GENOMIC DNA]</scope>
    <source>
        <strain evidence="2 3">MSJd-7</strain>
    </source>
</reference>
<name>A0ABS6ETN4_9FIRM</name>
<dbReference type="InterPro" id="IPR002826">
    <property type="entry name" value="MptE-like"/>
</dbReference>